<feature type="transmembrane region" description="Helical" evidence="1">
    <location>
        <begin position="47"/>
        <end position="64"/>
    </location>
</feature>
<proteinExistence type="predicted"/>
<evidence type="ECO:0000313" key="2">
    <source>
        <dbReference type="EMBL" id="KAK2963209.1"/>
    </source>
</evidence>
<evidence type="ECO:0000313" key="3">
    <source>
        <dbReference type="Proteomes" id="UP001281761"/>
    </source>
</evidence>
<accession>A0ABQ9YHI5</accession>
<keyword evidence="1" id="KW-1133">Transmembrane helix</keyword>
<sequence length="130" mass="14534">MERRRFTIQVTFDACFSKHTGFLIPTIACSLLPTIACSLLPTIACSLLSTIACSLLPTIAYSLLSRYDMQSTSTSLPLQLLFNSDLSRLILFLRFDCVQRMKSTVLSLDLLPLNPTQLEKLVSRRCSVLT</sequence>
<feature type="transmembrane region" description="Helical" evidence="1">
    <location>
        <begin position="21"/>
        <end position="41"/>
    </location>
</feature>
<evidence type="ECO:0000256" key="1">
    <source>
        <dbReference type="SAM" id="Phobius"/>
    </source>
</evidence>
<name>A0ABQ9YHI5_9EUKA</name>
<keyword evidence="1" id="KW-0472">Membrane</keyword>
<keyword evidence="1" id="KW-0812">Transmembrane</keyword>
<protein>
    <submittedName>
        <fullName evidence="2">Uncharacterized protein</fullName>
    </submittedName>
</protein>
<comment type="caution">
    <text evidence="2">The sequence shown here is derived from an EMBL/GenBank/DDBJ whole genome shotgun (WGS) entry which is preliminary data.</text>
</comment>
<keyword evidence="3" id="KW-1185">Reference proteome</keyword>
<gene>
    <name evidence="2" type="ORF">BLNAU_1742</name>
</gene>
<reference evidence="2 3" key="1">
    <citation type="journal article" date="2022" name="bioRxiv">
        <title>Genomics of Preaxostyla Flagellates Illuminates Evolutionary Transitions and the Path Towards Mitochondrial Loss.</title>
        <authorList>
            <person name="Novak L.V.F."/>
            <person name="Treitli S.C."/>
            <person name="Pyrih J."/>
            <person name="Halakuc P."/>
            <person name="Pipaliya S.V."/>
            <person name="Vacek V."/>
            <person name="Brzon O."/>
            <person name="Soukal P."/>
            <person name="Eme L."/>
            <person name="Dacks J.B."/>
            <person name="Karnkowska A."/>
            <person name="Elias M."/>
            <person name="Hampl V."/>
        </authorList>
    </citation>
    <scope>NUCLEOTIDE SEQUENCE [LARGE SCALE GENOMIC DNA]</scope>
    <source>
        <strain evidence="2">NAU3</strain>
        <tissue evidence="2">Gut</tissue>
    </source>
</reference>
<dbReference type="EMBL" id="JARBJD010000007">
    <property type="protein sequence ID" value="KAK2963209.1"/>
    <property type="molecule type" value="Genomic_DNA"/>
</dbReference>
<organism evidence="2 3">
    <name type="scientific">Blattamonas nauphoetae</name>
    <dbReference type="NCBI Taxonomy" id="2049346"/>
    <lineage>
        <taxon>Eukaryota</taxon>
        <taxon>Metamonada</taxon>
        <taxon>Preaxostyla</taxon>
        <taxon>Oxymonadida</taxon>
        <taxon>Blattamonas</taxon>
    </lineage>
</organism>
<dbReference type="Proteomes" id="UP001281761">
    <property type="component" value="Unassembled WGS sequence"/>
</dbReference>